<keyword evidence="2" id="KW-0378">Hydrolase</keyword>
<dbReference type="PANTHER" id="PTHR12305:SF81">
    <property type="entry name" value="PHOSPHATIDYLINOSITOL 3,4,5-TRISPHOSPHATE 3-PHOSPHATASE AND DUAL-SPECIFICITY PROTEIN PHOSPHATASE PTEN"/>
    <property type="match status" value="1"/>
</dbReference>
<dbReference type="EMBL" id="JAACJL010000031">
    <property type="protein sequence ID" value="KAF4616693.1"/>
    <property type="molecule type" value="Genomic_DNA"/>
</dbReference>
<dbReference type="Proteomes" id="UP000521872">
    <property type="component" value="Unassembled WGS sequence"/>
</dbReference>
<feature type="region of interest" description="Disordered" evidence="3">
    <location>
        <begin position="178"/>
        <end position="228"/>
    </location>
</feature>
<dbReference type="SUPFAM" id="SSF52799">
    <property type="entry name" value="(Phosphotyrosine protein) phosphatases II"/>
    <property type="match status" value="1"/>
</dbReference>
<gene>
    <name evidence="6" type="ORF">D9613_008608</name>
</gene>
<evidence type="ECO:0000256" key="2">
    <source>
        <dbReference type="ARBA" id="ARBA00022801"/>
    </source>
</evidence>
<dbReference type="GO" id="GO:0043491">
    <property type="term" value="P:phosphatidylinositol 3-kinase/protein kinase B signal transduction"/>
    <property type="evidence" value="ECO:0007669"/>
    <property type="project" value="TreeGrafter"/>
</dbReference>
<dbReference type="GO" id="GO:0042995">
    <property type="term" value="C:cell projection"/>
    <property type="evidence" value="ECO:0007669"/>
    <property type="project" value="TreeGrafter"/>
</dbReference>
<evidence type="ECO:0000259" key="4">
    <source>
        <dbReference type="PROSITE" id="PS50056"/>
    </source>
</evidence>
<dbReference type="GO" id="GO:0004725">
    <property type="term" value="F:protein tyrosine phosphatase activity"/>
    <property type="evidence" value="ECO:0007669"/>
    <property type="project" value="TreeGrafter"/>
</dbReference>
<dbReference type="AlphaFoldDB" id="A0A8H4VNP8"/>
<dbReference type="GO" id="GO:0005829">
    <property type="term" value="C:cytosol"/>
    <property type="evidence" value="ECO:0007669"/>
    <property type="project" value="TreeGrafter"/>
</dbReference>
<proteinExistence type="predicted"/>
<feature type="compositionally biased region" description="Low complexity" evidence="3">
    <location>
        <begin position="557"/>
        <end position="571"/>
    </location>
</feature>
<dbReference type="InterPro" id="IPR051281">
    <property type="entry name" value="Dual-spec_lipid-protein_phosph"/>
</dbReference>
<dbReference type="GO" id="GO:0046856">
    <property type="term" value="P:phosphatidylinositol dephosphorylation"/>
    <property type="evidence" value="ECO:0007669"/>
    <property type="project" value="TreeGrafter"/>
</dbReference>
<dbReference type="InterPro" id="IPR029023">
    <property type="entry name" value="Tensin_phosphatase"/>
</dbReference>
<accession>A0A8H4VNP8</accession>
<evidence type="ECO:0000256" key="3">
    <source>
        <dbReference type="SAM" id="MobiDB-lite"/>
    </source>
</evidence>
<sequence>MADYIRRLVSGNKARFKDEKLNLELDLVYVTDQVIIMGYPASGIEGLYRNRREDAIRFLEHRHGKNFWVYNFCPIKENSYEADVFEGRVSRYPFPDHHAPPLAIMPLVAREMHAWLSGSPERVAVLHCKAGKGRSGTMACTYLLSLDNSPSPPKLERSHTAKQWAAKRMEKTVNILPPDEEEQPAASAAPTSPRSPSHQPNAVPSDTAGILDHEGGSPPLPTTANPERSFTDALKGVLDLHTARRMKPPEKQDGKVKQGVSIPSQRRFLYYWALLLAHEAPKHMWAVNAPKVNKEINSSSPPPFERSQAPSPKVRLTQLKLRMHETSGMKMNIVKVANKIIERTSMAKGPMSDELKAKKEAEKAKASASQVWASLARWKYGQKKEWIRASCERRIYGGGSAKYIFKDGKWDKGKMVRSFARLGARSGAQSQQETIVDEEKKEKKIHVFTLQTISDKRWEGLKHDLNKNLKEESIADRKETLQAIDTSATAAGVPRSEANSMDDLTTEALALESDSLENGVLLDAGREVRVKLYMGQVFMGWFWFIPTFHMPQPPPSSSSESSPSPTSTRTTLHLRRKEIDFPVGLGSAIIDVEVDMEWVVPSPSGTTSVAAEIAEPPVRARTEDSKIGTESEPVQTGLLAAAVQAAVGGGSEEVAAGMRGAVETQQGATE</sequence>
<evidence type="ECO:0000313" key="6">
    <source>
        <dbReference type="EMBL" id="KAF4616693.1"/>
    </source>
</evidence>
<feature type="compositionally biased region" description="Low complexity" evidence="3">
    <location>
        <begin position="184"/>
        <end position="197"/>
    </location>
</feature>
<evidence type="ECO:0000256" key="1">
    <source>
        <dbReference type="ARBA" id="ARBA00013015"/>
    </source>
</evidence>
<name>A0A8H4VNP8_9AGAR</name>
<protein>
    <recommendedName>
        <fullName evidence="1">phosphatidylinositol-3,4,5-trisphosphate 3-phosphatase</fullName>
        <ecNumber evidence="1">3.1.3.67</ecNumber>
    </recommendedName>
</protein>
<reference evidence="6 7" key="1">
    <citation type="submission" date="2019-12" db="EMBL/GenBank/DDBJ databases">
        <authorList>
            <person name="Floudas D."/>
            <person name="Bentzer J."/>
            <person name="Ahren D."/>
            <person name="Johansson T."/>
            <person name="Persson P."/>
            <person name="Tunlid A."/>
        </authorList>
    </citation>
    <scope>NUCLEOTIDE SEQUENCE [LARGE SCALE GENOMIC DNA]</scope>
    <source>
        <strain evidence="6 7">CBS 102.39</strain>
    </source>
</reference>
<keyword evidence="7" id="KW-1185">Reference proteome</keyword>
<dbReference type="PROSITE" id="PS50056">
    <property type="entry name" value="TYR_PHOSPHATASE_2"/>
    <property type="match status" value="1"/>
</dbReference>
<dbReference type="GO" id="GO:0048870">
    <property type="term" value="P:cell motility"/>
    <property type="evidence" value="ECO:0007669"/>
    <property type="project" value="TreeGrafter"/>
</dbReference>
<dbReference type="PROSITE" id="PS51181">
    <property type="entry name" value="PPASE_TENSIN"/>
    <property type="match status" value="1"/>
</dbReference>
<organism evidence="6 7">
    <name type="scientific">Agrocybe pediades</name>
    <dbReference type="NCBI Taxonomy" id="84607"/>
    <lineage>
        <taxon>Eukaryota</taxon>
        <taxon>Fungi</taxon>
        <taxon>Dikarya</taxon>
        <taxon>Basidiomycota</taxon>
        <taxon>Agaricomycotina</taxon>
        <taxon>Agaricomycetes</taxon>
        <taxon>Agaricomycetidae</taxon>
        <taxon>Agaricales</taxon>
        <taxon>Agaricineae</taxon>
        <taxon>Strophariaceae</taxon>
        <taxon>Agrocybe</taxon>
    </lineage>
</organism>
<dbReference type="InterPro" id="IPR016130">
    <property type="entry name" value="Tyr_Pase_AS"/>
</dbReference>
<dbReference type="InterPro" id="IPR000387">
    <property type="entry name" value="Tyr_Pase_dom"/>
</dbReference>
<feature type="region of interest" description="Disordered" evidence="3">
    <location>
        <begin position="552"/>
        <end position="575"/>
    </location>
</feature>
<dbReference type="GO" id="GO:0005634">
    <property type="term" value="C:nucleus"/>
    <property type="evidence" value="ECO:0007669"/>
    <property type="project" value="TreeGrafter"/>
</dbReference>
<dbReference type="PROSITE" id="PS00383">
    <property type="entry name" value="TYR_PHOSPHATASE_1"/>
    <property type="match status" value="1"/>
</dbReference>
<dbReference type="GO" id="GO:0051896">
    <property type="term" value="P:regulation of phosphatidylinositol 3-kinase/protein kinase B signal transduction"/>
    <property type="evidence" value="ECO:0007669"/>
    <property type="project" value="TreeGrafter"/>
</dbReference>
<dbReference type="EC" id="3.1.3.67" evidence="1"/>
<evidence type="ECO:0000313" key="7">
    <source>
        <dbReference type="Proteomes" id="UP000521872"/>
    </source>
</evidence>
<evidence type="ECO:0000259" key="5">
    <source>
        <dbReference type="PROSITE" id="PS51181"/>
    </source>
</evidence>
<dbReference type="InterPro" id="IPR057023">
    <property type="entry name" value="PTP-SAK"/>
</dbReference>
<dbReference type="Gene3D" id="3.90.190.10">
    <property type="entry name" value="Protein tyrosine phosphatase superfamily"/>
    <property type="match status" value="1"/>
</dbReference>
<comment type="caution">
    <text evidence="6">The sequence shown here is derived from an EMBL/GenBank/DDBJ whole genome shotgun (WGS) entry which is preliminary data.</text>
</comment>
<dbReference type="InterPro" id="IPR029021">
    <property type="entry name" value="Prot-tyrosine_phosphatase-like"/>
</dbReference>
<feature type="domain" description="Tyrosine specific protein phosphatases" evidence="4">
    <location>
        <begin position="102"/>
        <end position="145"/>
    </location>
</feature>
<dbReference type="PANTHER" id="PTHR12305">
    <property type="entry name" value="PHOSPHATASE WITH HOMOLOGY TO TENSIN"/>
    <property type="match status" value="1"/>
</dbReference>
<dbReference type="GO" id="GO:0016314">
    <property type="term" value="F:phosphatidylinositol-3,4,5-trisphosphate 3-phosphatase activity"/>
    <property type="evidence" value="ECO:0007669"/>
    <property type="project" value="UniProtKB-EC"/>
</dbReference>
<dbReference type="Pfam" id="PF22784">
    <property type="entry name" value="PTP-SAK"/>
    <property type="match status" value="1"/>
</dbReference>
<dbReference type="GO" id="GO:0005886">
    <property type="term" value="C:plasma membrane"/>
    <property type="evidence" value="ECO:0007669"/>
    <property type="project" value="TreeGrafter"/>
</dbReference>
<feature type="domain" description="Phosphatase tensin-type" evidence="5">
    <location>
        <begin position="16"/>
        <end position="279"/>
    </location>
</feature>